<comment type="similarity">
    <text evidence="2">Belongs to the OmpP1/FadL family.</text>
</comment>
<keyword evidence="5 8" id="KW-0732">Signal</keyword>
<proteinExistence type="inferred from homology"/>
<evidence type="ECO:0000256" key="7">
    <source>
        <dbReference type="ARBA" id="ARBA00023237"/>
    </source>
</evidence>
<keyword evidence="7" id="KW-0998">Cell outer membrane</keyword>
<feature type="signal peptide" evidence="8">
    <location>
        <begin position="1"/>
        <end position="20"/>
    </location>
</feature>
<gene>
    <name evidence="9" type="ORF">SAMN04488005_1450</name>
</gene>
<evidence type="ECO:0000256" key="2">
    <source>
        <dbReference type="ARBA" id="ARBA00008163"/>
    </source>
</evidence>
<dbReference type="Proteomes" id="UP000199478">
    <property type="component" value="Unassembled WGS sequence"/>
</dbReference>
<dbReference type="OrthoDB" id="6679728at2"/>
<evidence type="ECO:0000256" key="5">
    <source>
        <dbReference type="ARBA" id="ARBA00022729"/>
    </source>
</evidence>
<keyword evidence="6" id="KW-0472">Membrane</keyword>
<evidence type="ECO:0000256" key="1">
    <source>
        <dbReference type="ARBA" id="ARBA00004571"/>
    </source>
</evidence>
<dbReference type="GO" id="GO:0009279">
    <property type="term" value="C:cell outer membrane"/>
    <property type="evidence" value="ECO:0007669"/>
    <property type="project" value="UniProtKB-SubCell"/>
</dbReference>
<keyword evidence="10" id="KW-1185">Reference proteome</keyword>
<evidence type="ECO:0000256" key="6">
    <source>
        <dbReference type="ARBA" id="ARBA00023136"/>
    </source>
</evidence>
<evidence type="ECO:0000256" key="4">
    <source>
        <dbReference type="ARBA" id="ARBA00022692"/>
    </source>
</evidence>
<dbReference type="EMBL" id="FOYP01000001">
    <property type="protein sequence ID" value="SFR40098.1"/>
    <property type="molecule type" value="Genomic_DNA"/>
</dbReference>
<sequence length="349" mass="36639">MKNVMTVSAALLLTTTIAHAGGLDRSGQSISFIFEEGDAAFGSFGIVSPTISSDPEAAAGDTGQNYTSLSFGYKRAINDNIELSVIFDQPFGADIAYETGPLTGTNASVTSNAITSILRYSANENISVYGGLRLQSLQGEAAVPAAAYTLTTDPSYSGGYLVGAAYERKDIALRVALTYNSAIEHTLAGEETSPIPGGPITDFDVTTPQSVNLDFQSGVAADTLVFGSIRWVDWSEFDITPARYAGGSLVDYSEDVVTYTLGVGRRFSDVFSGQFSVSYEEAQGGLAPNLGPTDGYISYSIGGEYKVNDQTKIRGGIRYVDIGDATTTAGIPFADNSAIAIGASVVYSF</sequence>
<dbReference type="InterPro" id="IPR005017">
    <property type="entry name" value="OMPP1/FadL/TodX"/>
</dbReference>
<dbReference type="Pfam" id="PF03349">
    <property type="entry name" value="Toluene_X"/>
    <property type="match status" value="1"/>
</dbReference>
<feature type="chain" id="PRO_5011573153" evidence="8">
    <location>
        <begin position="21"/>
        <end position="349"/>
    </location>
</feature>
<name>A0A1I6GD73_9RHOB</name>
<evidence type="ECO:0000313" key="10">
    <source>
        <dbReference type="Proteomes" id="UP000199478"/>
    </source>
</evidence>
<comment type="subcellular location">
    <subcellularLocation>
        <location evidence="1">Cell outer membrane</location>
        <topology evidence="1">Multi-pass membrane protein</topology>
    </subcellularLocation>
</comment>
<dbReference type="STRING" id="390270.SAMN04488005_1450"/>
<evidence type="ECO:0000256" key="8">
    <source>
        <dbReference type="SAM" id="SignalP"/>
    </source>
</evidence>
<accession>A0A1I6GD73</accession>
<dbReference type="Gene3D" id="2.40.160.60">
    <property type="entry name" value="Outer membrane protein transport protein (OMPP1/FadL/TodX)"/>
    <property type="match status" value="1"/>
</dbReference>
<protein>
    <submittedName>
        <fullName evidence="9">Long-chain fatty acid transport protein</fullName>
    </submittedName>
</protein>
<keyword evidence="4" id="KW-0812">Transmembrane</keyword>
<organism evidence="9 10">
    <name type="scientific">Yoonia tamlensis</name>
    <dbReference type="NCBI Taxonomy" id="390270"/>
    <lineage>
        <taxon>Bacteria</taxon>
        <taxon>Pseudomonadati</taxon>
        <taxon>Pseudomonadota</taxon>
        <taxon>Alphaproteobacteria</taxon>
        <taxon>Rhodobacterales</taxon>
        <taxon>Paracoccaceae</taxon>
        <taxon>Yoonia</taxon>
    </lineage>
</organism>
<dbReference type="PANTHER" id="PTHR35093">
    <property type="entry name" value="OUTER MEMBRANE PROTEIN NMB0088-RELATED"/>
    <property type="match status" value="1"/>
</dbReference>
<dbReference type="GO" id="GO:0015483">
    <property type="term" value="F:long-chain fatty acid transporting porin activity"/>
    <property type="evidence" value="ECO:0007669"/>
    <property type="project" value="TreeGrafter"/>
</dbReference>
<evidence type="ECO:0000256" key="3">
    <source>
        <dbReference type="ARBA" id="ARBA00022452"/>
    </source>
</evidence>
<dbReference type="PANTHER" id="PTHR35093:SF8">
    <property type="entry name" value="OUTER MEMBRANE PROTEIN NMB0088-RELATED"/>
    <property type="match status" value="1"/>
</dbReference>
<evidence type="ECO:0000313" key="9">
    <source>
        <dbReference type="EMBL" id="SFR40098.1"/>
    </source>
</evidence>
<dbReference type="RefSeq" id="WP_090198246.1">
    <property type="nucleotide sequence ID" value="NZ_FOYP01000001.1"/>
</dbReference>
<dbReference type="SUPFAM" id="SSF56935">
    <property type="entry name" value="Porins"/>
    <property type="match status" value="1"/>
</dbReference>
<keyword evidence="3" id="KW-1134">Transmembrane beta strand</keyword>
<dbReference type="AlphaFoldDB" id="A0A1I6GD73"/>
<reference evidence="10" key="1">
    <citation type="submission" date="2016-10" db="EMBL/GenBank/DDBJ databases">
        <authorList>
            <person name="Varghese N."/>
            <person name="Submissions S."/>
        </authorList>
    </citation>
    <scope>NUCLEOTIDE SEQUENCE [LARGE SCALE GENOMIC DNA]</scope>
    <source>
        <strain evidence="10">DSM 26879</strain>
    </source>
</reference>